<accession>V9H6C8</accession>
<comment type="caution">
    <text evidence="3">The sequence shown here is derived from an EMBL/GenBank/DDBJ whole genome shotgun (WGS) entry which is preliminary data.</text>
</comment>
<organism evidence="3 4">
    <name type="scientific">Simonsiella muelleri ATCC 29453</name>
    <dbReference type="NCBI Taxonomy" id="641147"/>
    <lineage>
        <taxon>Bacteria</taxon>
        <taxon>Pseudomonadati</taxon>
        <taxon>Pseudomonadota</taxon>
        <taxon>Betaproteobacteria</taxon>
        <taxon>Neisseriales</taxon>
        <taxon>Neisseriaceae</taxon>
        <taxon>Simonsiella</taxon>
    </lineage>
</organism>
<dbReference type="Pfam" id="PF09832">
    <property type="entry name" value="DUF2059"/>
    <property type="match status" value="1"/>
</dbReference>
<name>V9H6C8_9NEIS</name>
<feature type="domain" description="DUF2059" evidence="2">
    <location>
        <begin position="105"/>
        <end position="141"/>
    </location>
</feature>
<keyword evidence="4" id="KW-1185">Reference proteome</keyword>
<dbReference type="RefSeq" id="WP_002641641.1">
    <property type="nucleotide sequence ID" value="NZ_CP019448.1"/>
</dbReference>
<dbReference type="AlphaFoldDB" id="V9H6C8"/>
<dbReference type="KEGG" id="smur:BWP33_08975"/>
<evidence type="ECO:0000259" key="2">
    <source>
        <dbReference type="Pfam" id="PF09832"/>
    </source>
</evidence>
<gene>
    <name evidence="3" type="ORF">HMPREF9021_00867</name>
</gene>
<dbReference type="Proteomes" id="UP000017813">
    <property type="component" value="Unassembled WGS sequence"/>
</dbReference>
<dbReference type="EMBL" id="ADCY02000019">
    <property type="protein sequence ID" value="EFG31591.1"/>
    <property type="molecule type" value="Genomic_DNA"/>
</dbReference>
<evidence type="ECO:0000313" key="3">
    <source>
        <dbReference type="EMBL" id="EFG31591.1"/>
    </source>
</evidence>
<evidence type="ECO:0000313" key="4">
    <source>
        <dbReference type="Proteomes" id="UP000017813"/>
    </source>
</evidence>
<reference evidence="3 4" key="1">
    <citation type="submission" date="2010-03" db="EMBL/GenBank/DDBJ databases">
        <authorList>
            <consortium name="The Broad Institute Genome Sequencing Platform"/>
            <person name="Ward D."/>
            <person name="Earl A."/>
            <person name="Feldgarden M."/>
            <person name="Gevers D."/>
            <person name="Young S."/>
            <person name="Zeng Q."/>
            <person name="Koehrsen M."/>
            <person name="Alvarado L."/>
            <person name="Berlin A.M."/>
            <person name="Borenstein D."/>
            <person name="Chapman S.B."/>
            <person name="Chen Z."/>
            <person name="Engels R."/>
            <person name="Freedman E."/>
            <person name="Gellesch M."/>
            <person name="Goldberg J."/>
            <person name="Griggs A."/>
            <person name="Gujja S."/>
            <person name="Heilman E.R."/>
            <person name="Heiman D.I."/>
            <person name="Hepburn T.A."/>
            <person name="Howarth C."/>
            <person name="Jen D."/>
            <person name="Larson L."/>
            <person name="Mehta T."/>
            <person name="Park D."/>
            <person name="Pearson M."/>
            <person name="Richards J."/>
            <person name="Roberts A."/>
            <person name="Saif S."/>
            <person name="Shea T.D."/>
            <person name="Shenoy N."/>
            <person name="Sisk P."/>
            <person name="Stolte C."/>
            <person name="Sykes S.N."/>
            <person name="Walk T."/>
            <person name="White J."/>
            <person name="Yandava C."/>
            <person name="Izard J."/>
            <person name="Baranova O.V."/>
            <person name="Blanton J.M."/>
            <person name="Tanner A.C."/>
            <person name="Dewhirst F."/>
            <person name="Haas B."/>
            <person name="Nusbaum C."/>
            <person name="Birren B."/>
        </authorList>
    </citation>
    <scope>NUCLEOTIDE SEQUENCE [LARGE SCALE GENOMIC DNA]</scope>
    <source>
        <strain evidence="3 4">ATCC 29453</strain>
    </source>
</reference>
<dbReference type="HOGENOM" id="CLU_1440169_0_0_4"/>
<dbReference type="eggNOG" id="COG3184">
    <property type="taxonomic scope" value="Bacteria"/>
</dbReference>
<dbReference type="OrthoDB" id="490569at2"/>
<reference evidence="3 4" key="2">
    <citation type="submission" date="2011-10" db="EMBL/GenBank/DDBJ databases">
        <title>The Genome Sequence of Simonsiella muelleri ATCC 29453.</title>
        <authorList>
            <consortium name="The Broad Institute Genome Sequencing Platform"/>
            <consortium name="The Broad Institute Genome Sequencing Center for Infectious Disease"/>
            <person name="Earl A."/>
            <person name="Ward D."/>
            <person name="Feldgarden M."/>
            <person name="Gevers D."/>
            <person name="Izard J."/>
            <person name="Baranova O.V."/>
            <person name="Blanton J.M."/>
            <person name="Tanner A.C."/>
            <person name="Dewhirst F."/>
            <person name="Young S.K."/>
            <person name="Zeng Q."/>
            <person name="Gargeya S."/>
            <person name="Fitzgerald M."/>
            <person name="Haas B."/>
            <person name="Abouelleil A."/>
            <person name="Alvarado L."/>
            <person name="Arachchi H.M."/>
            <person name="Berlin A."/>
            <person name="Brown A."/>
            <person name="Chapman S.B."/>
            <person name="Chen Z."/>
            <person name="Dunbar C."/>
            <person name="Freedman E."/>
            <person name="Gearin G."/>
            <person name="Goldberg J."/>
            <person name="Griggs A."/>
            <person name="Gujja S."/>
            <person name="Heiman D."/>
            <person name="Howarth C."/>
            <person name="Larson L."/>
            <person name="Lui A."/>
            <person name="MacDonald P.J.P."/>
            <person name="Montmayeur A."/>
            <person name="Murphy C."/>
            <person name="Neiman D."/>
            <person name="Pearson M."/>
            <person name="Priest M."/>
            <person name="Roberts A."/>
            <person name="Saif S."/>
            <person name="Shea T."/>
            <person name="Shenoy N."/>
            <person name="Sisk P."/>
            <person name="Stolte C."/>
            <person name="Sykes S."/>
            <person name="Wortman J."/>
            <person name="Nusbaum C."/>
            <person name="Birren B."/>
        </authorList>
    </citation>
    <scope>NUCLEOTIDE SEQUENCE [LARGE SCALE GENOMIC DNA]</scope>
    <source>
        <strain evidence="3 4">ATCC 29453</strain>
    </source>
</reference>
<feature type="signal peptide" evidence="1">
    <location>
        <begin position="1"/>
        <end position="20"/>
    </location>
</feature>
<keyword evidence="1" id="KW-0732">Signal</keyword>
<dbReference type="InterPro" id="IPR018637">
    <property type="entry name" value="DUF2059"/>
</dbReference>
<evidence type="ECO:0000256" key="1">
    <source>
        <dbReference type="SAM" id="SignalP"/>
    </source>
</evidence>
<feature type="chain" id="PRO_5030178897" description="DUF2059 domain-containing protein" evidence="1">
    <location>
        <begin position="21"/>
        <end position="188"/>
    </location>
</feature>
<proteinExistence type="predicted"/>
<sequence>MKLVSILPIAALAVAVPTWAQPPSDESINQYLQVTQFEKALDIQNDIALQQMSESVWKDALPSPKQGKNLKKRNQIIDIINEFEDKVKQRVFTPQLRQAELAAVKRALKQTYTQEEIDAQIQFASSSIGQKIVAKSPEFWEQSGRDLADLNARYYAAALAAELPNVMAKFQALQNPNNVISPKSTKNK</sequence>
<protein>
    <recommendedName>
        <fullName evidence="2">DUF2059 domain-containing protein</fullName>
    </recommendedName>
</protein>
<dbReference type="STRING" id="641147.HMPREF9021_00867"/>